<evidence type="ECO:0000313" key="3">
    <source>
        <dbReference type="Proteomes" id="UP001225134"/>
    </source>
</evidence>
<reference evidence="2 3" key="1">
    <citation type="submission" date="2023-06" db="EMBL/GenBank/DDBJ databases">
        <title>Antibody response to the Sneathia vaginalis cytopathogenic toxin A during pregnancy.</title>
        <authorList>
            <person name="Mccoy Z.T."/>
            <person name="Serrano M.G."/>
            <person name="Spaine K."/>
            <person name="Edwards D.J."/>
            <person name="Buck G.A."/>
            <person name="Jefferson K."/>
        </authorList>
    </citation>
    <scope>NUCLEOTIDE SEQUENCE [LARGE SCALE GENOMIC DNA]</scope>
    <source>
        <strain evidence="2 3">CCUG 42621</strain>
    </source>
</reference>
<dbReference type="InterPro" id="IPR010026">
    <property type="entry name" value="Phage_holin_LL-H"/>
</dbReference>
<evidence type="ECO:0000313" key="2">
    <source>
        <dbReference type="EMBL" id="MDK9580858.1"/>
    </source>
</evidence>
<dbReference type="Pfam" id="PF09682">
    <property type="entry name" value="Phage_holin_6_1"/>
    <property type="match status" value="1"/>
</dbReference>
<protein>
    <submittedName>
        <fullName evidence="2">Phage holin, LLH family</fullName>
    </submittedName>
</protein>
<keyword evidence="3" id="KW-1185">Reference proteome</keyword>
<keyword evidence="1" id="KW-0472">Membrane</keyword>
<dbReference type="Proteomes" id="UP001225134">
    <property type="component" value="Unassembled WGS sequence"/>
</dbReference>
<dbReference type="EMBL" id="JASSPP010000007">
    <property type="protein sequence ID" value="MDK9580858.1"/>
    <property type="molecule type" value="Genomic_DNA"/>
</dbReference>
<feature type="transmembrane region" description="Helical" evidence="1">
    <location>
        <begin position="6"/>
        <end position="22"/>
    </location>
</feature>
<organism evidence="2 3">
    <name type="scientific">Sneathia sanguinegens</name>
    <dbReference type="NCBI Taxonomy" id="40543"/>
    <lineage>
        <taxon>Bacteria</taxon>
        <taxon>Fusobacteriati</taxon>
        <taxon>Fusobacteriota</taxon>
        <taxon>Fusobacteriia</taxon>
        <taxon>Fusobacteriales</taxon>
        <taxon>Leptotrichiaceae</taxon>
        <taxon>Sneathia</taxon>
    </lineage>
</organism>
<proteinExistence type="predicted"/>
<name>A0ABT7HK07_9FUSO</name>
<accession>A0ABT7HK07</accession>
<evidence type="ECO:0000256" key="1">
    <source>
        <dbReference type="SAM" id="Phobius"/>
    </source>
</evidence>
<gene>
    <name evidence="2" type="ORF">QQA45_04925</name>
</gene>
<keyword evidence="1" id="KW-0812">Transmembrane</keyword>
<keyword evidence="1" id="KW-1133">Transmembrane helix</keyword>
<comment type="caution">
    <text evidence="2">The sequence shown here is derived from an EMBL/GenBank/DDBJ whole genome shotgun (WGS) entry which is preliminary data.</text>
</comment>
<dbReference type="RefSeq" id="WP_285153109.1">
    <property type="nucleotide sequence ID" value="NZ_JASSPP010000007.1"/>
</dbReference>
<sequence length="108" mass="11784">MNWKEIVMLVVAILGGAFMGALPKLRELAKKTPTNLDDVALDVVVYVNSLFNGDKGESKKQRAKDLIEQELAKTGAKVTEQVLDKTVEKAVTKMKLAQATAPKDNKGE</sequence>